<dbReference type="OMA" id="INNHAVA"/>
<feature type="compositionally biased region" description="Acidic residues" evidence="1">
    <location>
        <begin position="2858"/>
        <end position="2883"/>
    </location>
</feature>
<feature type="domain" description="Cell morphogenesis central region" evidence="4">
    <location>
        <begin position="2019"/>
        <end position="2118"/>
    </location>
</feature>
<dbReference type="InterPro" id="IPR029473">
    <property type="entry name" value="MOR2-PAG1_mid"/>
</dbReference>
<dbReference type="Pfam" id="PF14225">
    <property type="entry name" value="MOR2-PAG1_C"/>
    <property type="match status" value="1"/>
</dbReference>
<proteinExistence type="predicted"/>
<comment type="caution">
    <text evidence="6">The sequence shown here is derived from an EMBL/GenBank/DDBJ whole genome shotgun (WGS) entry which is preliminary data.</text>
</comment>
<evidence type="ECO:0000259" key="3">
    <source>
        <dbReference type="Pfam" id="PF14225"/>
    </source>
</evidence>
<keyword evidence="7" id="KW-1185">Reference proteome</keyword>
<dbReference type="GO" id="GO:0031175">
    <property type="term" value="P:neuron projection development"/>
    <property type="evidence" value="ECO:0007669"/>
    <property type="project" value="TreeGrafter"/>
</dbReference>
<reference evidence="6 7" key="1">
    <citation type="submission" date="2015-12" db="EMBL/GenBank/DDBJ databases">
        <title>The genome of Folsomia candida.</title>
        <authorList>
            <person name="Faddeeva A."/>
            <person name="Derks M.F."/>
            <person name="Anvar Y."/>
            <person name="Smit S."/>
            <person name="Van Straalen N."/>
            <person name="Roelofs D."/>
        </authorList>
    </citation>
    <scope>NUCLEOTIDE SEQUENCE [LARGE SCALE GENOMIC DNA]</scope>
    <source>
        <strain evidence="6 7">VU population</strain>
        <tissue evidence="6">Whole body</tissue>
    </source>
</reference>
<feature type="domain" description="Cell morphogenesis central region" evidence="4">
    <location>
        <begin position="1526"/>
        <end position="1578"/>
    </location>
</feature>
<dbReference type="Proteomes" id="UP000198287">
    <property type="component" value="Unassembled WGS sequence"/>
</dbReference>
<organism evidence="6 7">
    <name type="scientific">Folsomia candida</name>
    <name type="common">Springtail</name>
    <dbReference type="NCBI Taxonomy" id="158441"/>
    <lineage>
        <taxon>Eukaryota</taxon>
        <taxon>Metazoa</taxon>
        <taxon>Ecdysozoa</taxon>
        <taxon>Arthropoda</taxon>
        <taxon>Hexapoda</taxon>
        <taxon>Collembola</taxon>
        <taxon>Entomobryomorpha</taxon>
        <taxon>Isotomoidea</taxon>
        <taxon>Isotomidae</taxon>
        <taxon>Proisotominae</taxon>
        <taxon>Folsomia</taxon>
    </lineage>
</organism>
<evidence type="ECO:0000313" key="6">
    <source>
        <dbReference type="EMBL" id="OXA52905.1"/>
    </source>
</evidence>
<feature type="compositionally biased region" description="Basic and acidic residues" evidence="1">
    <location>
        <begin position="2765"/>
        <end position="2775"/>
    </location>
</feature>
<dbReference type="STRING" id="158441.A0A226E5C9"/>
<feature type="compositionally biased region" description="Basic and acidic residues" evidence="1">
    <location>
        <begin position="40"/>
        <end position="54"/>
    </location>
</feature>
<feature type="region of interest" description="Disordered" evidence="1">
    <location>
        <begin position="1683"/>
        <end position="1708"/>
    </location>
</feature>
<dbReference type="PANTHER" id="PTHR12295:SF30">
    <property type="entry name" value="PROTEIN FURRY"/>
    <property type="match status" value="1"/>
</dbReference>
<dbReference type="GO" id="GO:0030427">
    <property type="term" value="C:site of polarized growth"/>
    <property type="evidence" value="ECO:0007669"/>
    <property type="project" value="TreeGrafter"/>
</dbReference>
<feature type="compositionally biased region" description="Acidic residues" evidence="1">
    <location>
        <begin position="2722"/>
        <end position="2732"/>
    </location>
</feature>
<feature type="region of interest" description="Disordered" evidence="1">
    <location>
        <begin position="1971"/>
        <end position="1994"/>
    </location>
</feature>
<feature type="compositionally biased region" description="Polar residues" evidence="1">
    <location>
        <begin position="21"/>
        <end position="33"/>
    </location>
</feature>
<dbReference type="SUPFAM" id="SSF48371">
    <property type="entry name" value="ARM repeat"/>
    <property type="match status" value="1"/>
</dbReference>
<feature type="domain" description="Cell morphogenesis protein C-terminal" evidence="3">
    <location>
        <begin position="2236"/>
        <end position="2490"/>
    </location>
</feature>
<feature type="region of interest" description="Disordered" evidence="1">
    <location>
        <begin position="1"/>
        <end position="67"/>
    </location>
</feature>
<feature type="domain" description="Cell morphogenesis protein N-terminal" evidence="2">
    <location>
        <begin position="196"/>
        <end position="723"/>
    </location>
</feature>
<evidence type="ECO:0000313" key="7">
    <source>
        <dbReference type="Proteomes" id="UP000198287"/>
    </source>
</evidence>
<feature type="compositionally biased region" description="Polar residues" evidence="1">
    <location>
        <begin position="2181"/>
        <end position="2192"/>
    </location>
</feature>
<evidence type="ECO:0000259" key="5">
    <source>
        <dbReference type="Pfam" id="PF19421"/>
    </source>
</evidence>
<dbReference type="GO" id="GO:0000902">
    <property type="term" value="P:cell morphogenesis"/>
    <property type="evidence" value="ECO:0007669"/>
    <property type="project" value="InterPro"/>
</dbReference>
<protein>
    <submittedName>
        <fullName evidence="6">Protein furry</fullName>
    </submittedName>
</protein>
<feature type="compositionally biased region" description="Low complexity" evidence="1">
    <location>
        <begin position="2733"/>
        <end position="2752"/>
    </location>
</feature>
<evidence type="ECO:0000256" key="1">
    <source>
        <dbReference type="SAM" id="MobiDB-lite"/>
    </source>
</evidence>
<dbReference type="InterPro" id="IPR045842">
    <property type="entry name" value="Fry_C"/>
</dbReference>
<name>A0A226E5C9_FOLCA</name>
<dbReference type="InterPro" id="IPR025614">
    <property type="entry name" value="Cell_morpho_N"/>
</dbReference>
<feature type="compositionally biased region" description="Low complexity" evidence="1">
    <location>
        <begin position="1971"/>
        <end position="1987"/>
    </location>
</feature>
<evidence type="ECO:0000259" key="2">
    <source>
        <dbReference type="Pfam" id="PF14222"/>
    </source>
</evidence>
<dbReference type="Pfam" id="PF19421">
    <property type="entry name" value="Fry_C"/>
    <property type="match status" value="1"/>
</dbReference>
<dbReference type="EMBL" id="LNIX01000006">
    <property type="protein sequence ID" value="OXA52905.1"/>
    <property type="molecule type" value="Genomic_DNA"/>
</dbReference>
<feature type="compositionally biased region" description="Basic and acidic residues" evidence="1">
    <location>
        <begin position="2831"/>
        <end position="2843"/>
    </location>
</feature>
<dbReference type="InterPro" id="IPR016024">
    <property type="entry name" value="ARM-type_fold"/>
</dbReference>
<feature type="region of interest" description="Disordered" evidence="1">
    <location>
        <begin position="2719"/>
        <end position="2885"/>
    </location>
</feature>
<dbReference type="PANTHER" id="PTHR12295">
    <property type="entry name" value="FURRY-RELATED"/>
    <property type="match status" value="1"/>
</dbReference>
<dbReference type="InterPro" id="IPR025481">
    <property type="entry name" value="Cell_Morphogen_C"/>
</dbReference>
<accession>A0A226E5C9</accession>
<feature type="region of interest" description="Disordered" evidence="1">
    <location>
        <begin position="2154"/>
        <end position="2197"/>
    </location>
</feature>
<feature type="compositionally biased region" description="Polar residues" evidence="1">
    <location>
        <begin position="55"/>
        <end position="66"/>
    </location>
</feature>
<sequence>METTIDVSTCGLRSEPDGAPSGSNMSATGTYAATSFPKGSSDRRNPEPNSKEVEQQNNENGSQPFNLSIGHTIHEQKTRPGEFVMRVLFSEFTTAAEKKIELVMSEPMERSLSKSLQRGEDLGFDQLLTALGSVAEHCLPSILRTLFSWYDRQAVTWLGTPLSSGSVSSATGSSMSSGIESMEKETVVTLDPQVAERRDMAVEFILCLIFIEVLKQLPFHPGHHDLVGKIEDLCFAHFKYREGTCMNAANGLVIADLYAEVLGVLAQARFASVRIRFLSELAELRGKEANSLVTQSIISLLMGMKFFRIKMAPIEDFEASFQFLTECAKYFLEVKQRDIKHALAGLFVEILVPVAATVKHEVNVPCLKSFVEMLYAPTLDMCTRSKHRLAIFPLVTCLLCVSQKPFFLHNWHYFLAMCLSQLKSREPKMSRVALESLYRLLWAYMIRIKCESNSATQSRLLSVVNSLFPKGSKGVVPRDTPLNIFVKIIQFIAQERLDFAMREIVFELLSVGRPIKIILTPERMNIGLRAFLVAADSLQQKDGDPPMPRSANIMPSGNTLLRVKKTFLNKVLTEDAARSIGMASYYPLIRKVFTDILRALDLQCGRPLLLTTVKEQEESLLTGDRKAKIDLFRTCVAAIPRLIPDGMSRTELLSLLARLTLHIDEELRGLAFQSLQSLLLDFPDWRIDVLTEFLAFASKEVPDTAHQQLDNSLRMLVQLLTSWRNAVSTGAGSSSTVVASLVNSKTKKASGDSHPSTTMANSATCYQAEGLALLMLCSVRSSTRRIGCHILKEVKALSEVIGLTEAPVIDVLDRICPLACEKVSNILPLGEKQAILAAISSNTLDLQWITDRSCPAWYIQEDETVNNPPTQSSSSLSILQSAVSNNALIPTAEVSISNDPWALCLKEFLDYQNVPTQCPRAVLEAWSVIMPKINAVYSYLEPSPVQDNRASLLRSATAPRKPPIDKNLYFKLWRNYLLFAFRTVPPNIGTSLRCISPDMAISSSPEAPDGRDGKSPLPLTSAMLFSVTPSSLYKLVVPLIRVETIDVRDLAVHSLGQINHMAVKDLFEELASYLKEASDRKQENVRRRKRKDNLRLQLLRVFEMIAREKTFGKINSNLINSYTPSSQGHHLGDSGSVLPIPLQEFFETCKGWLETETDRDGGFEMRLNFCKGLHSLLDSFDLDLKENLLKREAKKQLFQLCINWAGSYASSLGKEMTTSSLNSTGNTVIINYPGTSGTQQAELELFALQAAARLLTCGPVFQQSLLAEESQLYSWLDYLLSSHDSRVSELGEQVIIMLLEFNPDVGSMLDWVVSRCFTGTSQIADACFRAMATLFSAREYPCDRYVAIINCALLYSGSPKLQLQQTAFRLLQVLDRRFFGGLPPLQLHLGSEVAKDDTPHTLDALLNRSSYAKSQTFLSKQLSFLHPDLTMPIFSEISWRMKSARSDVRQSLLRYLQPWLHNMELVEPAIPSPNTIAPLSCFELDICSENLRESVSSSSSCSLCGKRNVEEGERLVRRGWGSTEATEMVLNNLLYLTAKFGDEHEREIEECWQTLCCSSPNNQRVVLYYLLIVTGIAPYEILPHAKRVLIYLFRARPVRLLEDLIAELQTVESLSWLVEKTETPPFYRLSHLRKTSSYSDTNVAPQNNGGLMQGTTMNHNPTVGNNSQFPRVQASELEKGTIHTKRRSAEESGVFQQPPHLRSSSSGAAGLFRSEKTRTISGPAALPDCQFLSSEKEKLRSALYETDHVGGCQEDVQQDRIMENRRYPSSETIAPEGGATLGPNSGGQGFPCSRSDEGMDHMEQHLKLLPLPMPEYGGYYAPLKEFLPPQQVCPFHRCNLAMMFITELINEGTTISVSTEDSKKEKKIDWCSQYLPLMIHMSFLGLDHLRPLVNLHSYNMLINLLTVSGAHKNHLAIAKLSLNQQTKEIKLGLTFPYLSLKTYDFLDPKAEFATSAISSKLPTVETLGVSSPIIQSPSHSPKSSPRTPSKRPHTPINLLLVIPEPPEYGTRRSLTIQEKTLALIKFFTEKRGQTLWNCEDITARVWNIRSANQLIALVQNSIDVISNSFPNSSIDRKWAQVSLQIGLACSSRHYAGRSLQVFRALKVPLVSRILCDILSRLVETVAETGDDMQGYVTELILTLEACVEAIPVDSGSSMNSSSDTTTPATEDNSKVSKDMFSPSQIRPRSGTETFGHECKRTELGRSRSVQSLSGLNDGILDENMERTLQQDNDVIPQIFWLALSLLESDFEYEYLLALRLLEKIMDRLPLERLECRDKVDRVQAQLQWNNFGGIVPLILKGCSNANTFEQSLTLLLRFIPFLDVNFVDPTGESGFPLSVIALLPLLLLHYDDPTPLCVKAAQLIAGVGACKGDSGAQALQHLSTVMTLYSRRSFSKESMQWTKCVIKYLYDSYSHLAPLLLGFLLDVLEKGPASVQPSILTAINCSFNYVDLTSMNTVSTELLRAIEKHLDGPYWRESLKILKLVVTRSSSLVAPGPPNYTGSSGPSSMISAWDSVSTTSSVAFTTESEFSFKKELPGRTMEFTFDVSQTPIIGRKHINPTNSMMRDSEHVNGRLTLLNAQGNLAQRSGSVGEMGISGGVVIQSNWKRPWQCQSRLRECLVSVLNACGQRVGLPKSPSVIFSQSSELLERQSSIASSTEEVSVAINDASGASRLDDGSASDAHFRVFRDFDFLEYELESVEGESSDNFNWGVRRRPLSELGTEPETEGETETEGVGTRRSRSRSQTSSDLTTVVNNSQGHFSGLRPHEIELREGQMQEESSDEEDLGLSPMDEHGPSIQGRNSDPPTPQPNSLTMIELGSSQVSSPARSRRLSDTSLDSRSEEETTPCNLSPQGGLLIEEEEEELGEEEEVDGEGDGDGDDTDANITSEILNETGDMMNGGASSANRDAQSRIIEDFQDWKSILQRFLVGIRPLQSLESIQTMSQMVQTSFCEVIYVCQDISALLTSLGFESSTQIAQNLSVLLDFSSEHNLHMAAWHLWCAKDVIRGDEVKIFLLEASEHLETLNDRKESLQDVVEGGLKPLVKLKALEGELPTYEESQSASFAEAASADPFEIIADVSKLLYRTLFQLRLLLECHQRAVQSLSSNPKSKIRDLSRQVLEVRAALLQCISTLVIQGDKGSKLTLSEAEGCLLDLLLANQWENAIELFKANRDIWPKDLIGNSSNDVTGILNVYCKYLSEEHSGVFVSIPNDFRNLCSQVNSVCLHLLENQQSLEKKTLV</sequence>
<dbReference type="OrthoDB" id="6287725at2759"/>
<feature type="compositionally biased region" description="Polar residues" evidence="1">
    <location>
        <begin position="2799"/>
        <end position="2827"/>
    </location>
</feature>
<dbReference type="GO" id="GO:0005938">
    <property type="term" value="C:cell cortex"/>
    <property type="evidence" value="ECO:0007669"/>
    <property type="project" value="TreeGrafter"/>
</dbReference>
<evidence type="ECO:0000259" key="4">
    <source>
        <dbReference type="Pfam" id="PF14228"/>
    </source>
</evidence>
<dbReference type="InterPro" id="IPR039867">
    <property type="entry name" value="Furry/Tao3/Mor2"/>
</dbReference>
<dbReference type="Pfam" id="PF14228">
    <property type="entry name" value="MOR2-PAG1_mid"/>
    <property type="match status" value="2"/>
</dbReference>
<gene>
    <name evidence="6" type="ORF">Fcan01_12113</name>
</gene>
<dbReference type="Pfam" id="PF14222">
    <property type="entry name" value="MOR2-PAG1_N"/>
    <property type="match status" value="1"/>
</dbReference>
<feature type="domain" description="Protein furry C-terminal" evidence="5">
    <location>
        <begin position="2534"/>
        <end position="3218"/>
    </location>
</feature>